<sequence>MSFPRPSIPLRKCTRVLPRPVSSPAPRFTWASPHNHSNTRIRPFHSTPITSKAVRSPAVRRAERAAARVLRPTDTHTEEGLWKLPAQGDLGQRLKFLNGASKYLFADLYKHVKVRITYDMFYRISQQLFDAAYIQPPNPQVILDIARNNETSVNIVFKVGHHVSMGDMSYKEWLLASCALAGATVPVIYQASRYVSIMARTGVDLGDRPLLDELEHLANEGDPRAVQLCAQILDRRGETAEATKLMKQVVDQLRPSLVEPRSPDDAFLIATHMDSPWKVYRELLEKAGDTAAADEVLRTAALEYQDVQALQDYAALMMREMNLEKYEEYMSKAASSGDVTACLKLANFYHLTARGWFPRRGVQEDQAAKPKGEKTANPAQKVGERSFGVLGQVFSFLFADVKTHAEYRKLAMDWYEVAFTHGSTRAAMFLAVLFREDGQTQTGWEMLRCAKWVDIEGFLPKTQNEMTKVWLGEDFPEIPLRLFDL</sequence>
<proteinExistence type="predicted"/>
<dbReference type="EMBL" id="SPNV01000172">
    <property type="protein sequence ID" value="KAF5859252.1"/>
    <property type="molecule type" value="Genomic_DNA"/>
</dbReference>
<reference evidence="1" key="2">
    <citation type="submission" date="2019-04" db="EMBL/GenBank/DDBJ databases">
        <title>Friends and foes A comparative genomics studyof 23 Aspergillus species from section Flavi.</title>
        <authorList>
            <consortium name="DOE Joint Genome Institute"/>
            <person name="Kjaerbolling I."/>
            <person name="Vesth T."/>
            <person name="Frisvad J.C."/>
            <person name="Nybo J.L."/>
            <person name="Theobald S."/>
            <person name="Kildgaard S."/>
            <person name="Isbrandt T."/>
            <person name="Kuo A."/>
            <person name="Sato A."/>
            <person name="Lyhne E.K."/>
            <person name="Kogle M.E."/>
            <person name="Wiebenga A."/>
            <person name="Kun R.S."/>
            <person name="Lubbers R.J."/>
            <person name="Makela M.R."/>
            <person name="Barry K."/>
            <person name="Chovatia M."/>
            <person name="Clum A."/>
            <person name="Daum C."/>
            <person name="Haridas S."/>
            <person name="He G."/>
            <person name="LaButti K."/>
            <person name="Lipzen A."/>
            <person name="Mondo S."/>
            <person name="Riley R."/>
            <person name="Salamov A."/>
            <person name="Simmons B.A."/>
            <person name="Magnuson J.K."/>
            <person name="Henrissat B."/>
            <person name="Mortensen U.H."/>
            <person name="Larsen T.O."/>
            <person name="Devries R.P."/>
            <person name="Grigoriev I.V."/>
            <person name="Machida M."/>
            <person name="Baker S.E."/>
            <person name="Andersen M.R."/>
        </authorList>
    </citation>
    <scope>NUCLEOTIDE SEQUENCE [LARGE SCALE GENOMIC DNA]</scope>
    <source>
        <strain evidence="1">IBT 14317</strain>
    </source>
</reference>
<reference evidence="2 3" key="1">
    <citation type="submission" date="2019-04" db="EMBL/GenBank/DDBJ databases">
        <title>Aspergillus burnettii sp. nov., novel species from soil in southeast Queensland.</title>
        <authorList>
            <person name="Gilchrist C.L.M."/>
            <person name="Pitt J.I."/>
            <person name="Lange L."/>
            <person name="Lacey H.J."/>
            <person name="Vuong D."/>
            <person name="Midgley D.J."/>
            <person name="Greenfield P."/>
            <person name="Bradbury M."/>
            <person name="Lacey E."/>
            <person name="Busk P.K."/>
            <person name="Pilgaard B."/>
            <person name="Chooi Y.H."/>
            <person name="Piggott A.M."/>
        </authorList>
    </citation>
    <scope>NUCLEOTIDE SEQUENCE [LARGE SCALE GENOMIC DNA]</scope>
    <source>
        <strain evidence="2 3">FRR 5400</strain>
    </source>
</reference>
<accession>A0A8H6A0J1</accession>
<name>A0A5N7CEU3_PETAA</name>
<dbReference type="OrthoDB" id="250175at2759"/>
<dbReference type="SUPFAM" id="SSF81901">
    <property type="entry name" value="HCP-like"/>
    <property type="match status" value="1"/>
</dbReference>
<accession>A0A5N7CEU3</accession>
<accession>A0A5N6GCH6</accession>
<protein>
    <submittedName>
        <fullName evidence="1">Uncharacterized protein</fullName>
    </submittedName>
</protein>
<gene>
    <name evidence="1" type="ORF">BDV23DRAFT_181563</name>
    <name evidence="2" type="ORF">ETB97_003157</name>
</gene>
<dbReference type="Proteomes" id="UP000326877">
    <property type="component" value="Unassembled WGS sequence"/>
</dbReference>
<dbReference type="OMA" id="NFYYLTS"/>
<keyword evidence="3" id="KW-1185">Reference proteome</keyword>
<evidence type="ECO:0000313" key="3">
    <source>
        <dbReference type="Proteomes" id="UP000541154"/>
    </source>
</evidence>
<dbReference type="InterPro" id="IPR011990">
    <property type="entry name" value="TPR-like_helical_dom_sf"/>
</dbReference>
<dbReference type="EMBL" id="ML735237">
    <property type="protein sequence ID" value="KAE8392407.1"/>
    <property type="molecule type" value="Genomic_DNA"/>
</dbReference>
<dbReference type="AlphaFoldDB" id="A0A5N7CEU3"/>
<evidence type="ECO:0000313" key="1">
    <source>
        <dbReference type="EMBL" id="KAE8392407.1"/>
    </source>
</evidence>
<dbReference type="Gene3D" id="1.25.40.10">
    <property type="entry name" value="Tetratricopeptide repeat domain"/>
    <property type="match status" value="1"/>
</dbReference>
<organism evidence="1">
    <name type="scientific">Petromyces alliaceus</name>
    <name type="common">Aspergillus alliaceus</name>
    <dbReference type="NCBI Taxonomy" id="209559"/>
    <lineage>
        <taxon>Eukaryota</taxon>
        <taxon>Fungi</taxon>
        <taxon>Dikarya</taxon>
        <taxon>Ascomycota</taxon>
        <taxon>Pezizomycotina</taxon>
        <taxon>Eurotiomycetes</taxon>
        <taxon>Eurotiomycetidae</taxon>
        <taxon>Eurotiales</taxon>
        <taxon>Aspergillaceae</taxon>
        <taxon>Aspergillus</taxon>
        <taxon>Aspergillus subgen. Circumdati</taxon>
    </lineage>
</organism>
<dbReference type="Proteomes" id="UP000541154">
    <property type="component" value="Unassembled WGS sequence"/>
</dbReference>
<evidence type="ECO:0000313" key="2">
    <source>
        <dbReference type="EMBL" id="KAF5859252.1"/>
    </source>
</evidence>